<accession>A0A511MTY3</accession>
<feature type="region of interest" description="Disordered" evidence="1">
    <location>
        <begin position="56"/>
        <end position="110"/>
    </location>
</feature>
<dbReference type="Proteomes" id="UP000321424">
    <property type="component" value="Unassembled WGS sequence"/>
</dbReference>
<keyword evidence="3" id="KW-1185">Reference proteome</keyword>
<feature type="compositionally biased region" description="Low complexity" evidence="1">
    <location>
        <begin position="17"/>
        <end position="31"/>
    </location>
</feature>
<dbReference type="EMBL" id="BJXA01000129">
    <property type="protein sequence ID" value="GEM44034.1"/>
    <property type="molecule type" value="Genomic_DNA"/>
</dbReference>
<evidence type="ECO:0000256" key="1">
    <source>
        <dbReference type="SAM" id="MobiDB-lite"/>
    </source>
</evidence>
<dbReference type="PANTHER" id="PTHR48100:SF51">
    <property type="entry name" value="PHOSPHOGLYCERATE MUTASE"/>
    <property type="match status" value="1"/>
</dbReference>
<dbReference type="SUPFAM" id="SSF53254">
    <property type="entry name" value="Phosphoglycerate mutase-like"/>
    <property type="match status" value="1"/>
</dbReference>
<evidence type="ECO:0000313" key="3">
    <source>
        <dbReference type="Proteomes" id="UP000321424"/>
    </source>
</evidence>
<comment type="caution">
    <text evidence="2">The sequence shown here is derived from an EMBL/GenBank/DDBJ whole genome shotgun (WGS) entry which is preliminary data.</text>
</comment>
<dbReference type="Pfam" id="PF00300">
    <property type="entry name" value="His_Phos_1"/>
    <property type="match status" value="1"/>
</dbReference>
<dbReference type="GO" id="GO:0016791">
    <property type="term" value="F:phosphatase activity"/>
    <property type="evidence" value="ECO:0007669"/>
    <property type="project" value="TreeGrafter"/>
</dbReference>
<dbReference type="AlphaFoldDB" id="A0A511MTY3"/>
<gene>
    <name evidence="2" type="ORF">NN4_85530</name>
</gene>
<organism evidence="2 3">
    <name type="scientific">Nocardia ninae NBRC 108245</name>
    <dbReference type="NCBI Taxonomy" id="1210091"/>
    <lineage>
        <taxon>Bacteria</taxon>
        <taxon>Bacillati</taxon>
        <taxon>Actinomycetota</taxon>
        <taxon>Actinomycetes</taxon>
        <taxon>Mycobacteriales</taxon>
        <taxon>Nocardiaceae</taxon>
        <taxon>Nocardia</taxon>
    </lineage>
</organism>
<feature type="compositionally biased region" description="Basic and acidic residues" evidence="1">
    <location>
        <begin position="1"/>
        <end position="16"/>
    </location>
</feature>
<dbReference type="CDD" id="cd07067">
    <property type="entry name" value="HP_PGM_like"/>
    <property type="match status" value="1"/>
</dbReference>
<dbReference type="InterPro" id="IPR013078">
    <property type="entry name" value="His_Pase_superF_clade-1"/>
</dbReference>
<dbReference type="GO" id="GO:0005737">
    <property type="term" value="C:cytoplasm"/>
    <property type="evidence" value="ECO:0007669"/>
    <property type="project" value="TreeGrafter"/>
</dbReference>
<dbReference type="PANTHER" id="PTHR48100">
    <property type="entry name" value="BROAD-SPECIFICITY PHOSPHATASE YOR283W-RELATED"/>
    <property type="match status" value="1"/>
</dbReference>
<evidence type="ECO:0000313" key="2">
    <source>
        <dbReference type="EMBL" id="GEM44034.1"/>
    </source>
</evidence>
<dbReference type="InterPro" id="IPR050275">
    <property type="entry name" value="PGM_Phosphatase"/>
</dbReference>
<dbReference type="Gene3D" id="3.40.50.1240">
    <property type="entry name" value="Phosphoglycerate mutase-like"/>
    <property type="match status" value="1"/>
</dbReference>
<proteinExistence type="predicted"/>
<feature type="compositionally biased region" description="Polar residues" evidence="1">
    <location>
        <begin position="196"/>
        <end position="206"/>
    </location>
</feature>
<reference evidence="2 3" key="1">
    <citation type="submission" date="2019-07" db="EMBL/GenBank/DDBJ databases">
        <title>Whole genome shotgun sequence of Nocardia ninae NBRC 108245.</title>
        <authorList>
            <person name="Hosoyama A."/>
            <person name="Uohara A."/>
            <person name="Ohji S."/>
            <person name="Ichikawa N."/>
        </authorList>
    </citation>
    <scope>NUCLEOTIDE SEQUENCE [LARGE SCALE GENOMIC DNA]</scope>
    <source>
        <strain evidence="2 3">NBRC 108245</strain>
    </source>
</reference>
<dbReference type="SMART" id="SM00855">
    <property type="entry name" value="PGAM"/>
    <property type="match status" value="1"/>
</dbReference>
<sequence length="427" mass="42678">MSSDHDQPDADKRELAKSATDSADAAGTADAAAVEAGIDAVAADSDAAGSVAGLGAAPVAETRPASDAVTSGVAGAAAAPVTETGAASAGESAAESASEGSGAGSAAPATGAASADASAAESAAAGSVAGLGAAPVADARVVESGGEPSTGSVAGLAAGPSADSAAESTVIDAGAQFAAAASGSADRTPAVEENDSAATPSESNATPREARLHDGGTAPVETIVHVLRHGEVHNPNGILYGRLPGFSLSVAGRSQAGAVARALAEHDIAVVIASPLQRAQETAEPIAAQHHLLVRTDENLIEAGNTFEGLRVSVGDGALRKPRHWWKLRDPFTPSWGEPYLQIAHRMLAAVNKARVEAAGREAVLVSHQLPVWTLRRFLQGQRLWHDPRQRQCSLASLTSLVYQGDTLVDIVYSEPAGGSDPSVHGA</sequence>
<evidence type="ECO:0008006" key="4">
    <source>
        <dbReference type="Google" id="ProtNLM"/>
    </source>
</evidence>
<feature type="region of interest" description="Disordered" evidence="1">
    <location>
        <begin position="1"/>
        <end position="31"/>
    </location>
</feature>
<dbReference type="InterPro" id="IPR029033">
    <property type="entry name" value="His_PPase_superfam"/>
</dbReference>
<name>A0A511MTY3_9NOCA</name>
<feature type="region of interest" description="Disordered" evidence="1">
    <location>
        <begin position="183"/>
        <end position="216"/>
    </location>
</feature>
<protein>
    <recommendedName>
        <fullName evidence="4">Phosphoglycerate mutase</fullName>
    </recommendedName>
</protein>